<organism evidence="1 2">
    <name type="scientific">Petrolisthes cinctipes</name>
    <name type="common">Flat porcelain crab</name>
    <dbReference type="NCBI Taxonomy" id="88211"/>
    <lineage>
        <taxon>Eukaryota</taxon>
        <taxon>Metazoa</taxon>
        <taxon>Ecdysozoa</taxon>
        <taxon>Arthropoda</taxon>
        <taxon>Crustacea</taxon>
        <taxon>Multicrustacea</taxon>
        <taxon>Malacostraca</taxon>
        <taxon>Eumalacostraca</taxon>
        <taxon>Eucarida</taxon>
        <taxon>Decapoda</taxon>
        <taxon>Pleocyemata</taxon>
        <taxon>Anomura</taxon>
        <taxon>Galatheoidea</taxon>
        <taxon>Porcellanidae</taxon>
        <taxon>Petrolisthes</taxon>
    </lineage>
</organism>
<dbReference type="Gene3D" id="3.30.420.10">
    <property type="entry name" value="Ribonuclease H-like superfamily/Ribonuclease H"/>
    <property type="match status" value="1"/>
</dbReference>
<gene>
    <name evidence="1" type="ORF">Pcinc_010656</name>
</gene>
<proteinExistence type="predicted"/>
<sequence>MRNLSALWASHKAAAHDGEKTGVDSRTGSHNRTLREWNVHSSHSQDYGVLYGEGFTVDQLRPPEYISGTVNVRGWISHHGMGDMHHIQGRFNAQKYVEILTNDFLPSFANRNPPFPEGPVYFVHDRCLIHQAMVV</sequence>
<evidence type="ECO:0000313" key="2">
    <source>
        <dbReference type="Proteomes" id="UP001286313"/>
    </source>
</evidence>
<dbReference type="AlphaFoldDB" id="A0AAE1G2W0"/>
<protein>
    <submittedName>
        <fullName evidence="1">Uncharacterized protein</fullName>
    </submittedName>
</protein>
<dbReference type="GO" id="GO:0003676">
    <property type="term" value="F:nucleic acid binding"/>
    <property type="evidence" value="ECO:0007669"/>
    <property type="project" value="InterPro"/>
</dbReference>
<evidence type="ECO:0000313" key="1">
    <source>
        <dbReference type="EMBL" id="KAK3885105.1"/>
    </source>
</evidence>
<dbReference type="InterPro" id="IPR036397">
    <property type="entry name" value="RNaseH_sf"/>
</dbReference>
<name>A0AAE1G2W0_PETCI</name>
<accession>A0AAE1G2W0</accession>
<dbReference type="EMBL" id="JAWQEG010000828">
    <property type="protein sequence ID" value="KAK3885105.1"/>
    <property type="molecule type" value="Genomic_DNA"/>
</dbReference>
<reference evidence="1" key="1">
    <citation type="submission" date="2023-10" db="EMBL/GenBank/DDBJ databases">
        <title>Genome assemblies of two species of porcelain crab, Petrolisthes cinctipes and Petrolisthes manimaculis (Anomura: Porcellanidae).</title>
        <authorList>
            <person name="Angst P."/>
        </authorList>
    </citation>
    <scope>NUCLEOTIDE SEQUENCE</scope>
    <source>
        <strain evidence="1">PB745_01</strain>
        <tissue evidence="1">Gill</tissue>
    </source>
</reference>
<dbReference type="Proteomes" id="UP001286313">
    <property type="component" value="Unassembled WGS sequence"/>
</dbReference>
<keyword evidence="2" id="KW-1185">Reference proteome</keyword>
<comment type="caution">
    <text evidence="1">The sequence shown here is derived from an EMBL/GenBank/DDBJ whole genome shotgun (WGS) entry which is preliminary data.</text>
</comment>